<evidence type="ECO:0000256" key="1">
    <source>
        <dbReference type="SAM" id="MobiDB-lite"/>
    </source>
</evidence>
<proteinExistence type="predicted"/>
<feature type="compositionally biased region" description="Acidic residues" evidence="1">
    <location>
        <begin position="75"/>
        <end position="86"/>
    </location>
</feature>
<organism evidence="2">
    <name type="scientific">Halobacterium sp. NMX12-1</name>
    <dbReference type="NCBI Taxonomy" id="3166650"/>
    <lineage>
        <taxon>Archaea</taxon>
        <taxon>Methanobacteriati</taxon>
        <taxon>Methanobacteriota</taxon>
        <taxon>Stenosarchaea group</taxon>
        <taxon>Halobacteria</taxon>
        <taxon>Halobacteriales</taxon>
        <taxon>Halobacteriaceae</taxon>
        <taxon>Halobacterium</taxon>
    </lineage>
</organism>
<protein>
    <recommendedName>
        <fullName evidence="3">DUF1102 domain-containing protein</fullName>
    </recommendedName>
</protein>
<accession>A0AAU8CG08</accession>
<dbReference type="GeneID" id="91108232"/>
<evidence type="ECO:0000313" key="2">
    <source>
        <dbReference type="EMBL" id="XCF17135.1"/>
    </source>
</evidence>
<dbReference type="EMBL" id="CP159204">
    <property type="protein sequence ID" value="XCF17135.1"/>
    <property type="molecule type" value="Genomic_DNA"/>
</dbReference>
<reference evidence="2" key="1">
    <citation type="submission" date="2024-06" db="EMBL/GenBank/DDBJ databases">
        <title>Genome Sequence of an extremely halophilic archaeon isolated from Permian era halite, Salado Formation, Carlsbad, New Mexico: Halobacterium sp. strain NMX12-1.</title>
        <authorList>
            <person name="Sotoa L."/>
            <person name="DasSarma P."/>
            <person name="Anton B.P."/>
            <person name="Vincze T."/>
            <person name="Verma I."/>
            <person name="Eralp B."/>
            <person name="Powers D.W."/>
            <person name="Dozier B.L."/>
            <person name="Roberts R.J."/>
            <person name="DasSarma S."/>
        </authorList>
    </citation>
    <scope>NUCLEOTIDE SEQUENCE</scope>
    <source>
        <strain evidence="2">NMX12-1</strain>
    </source>
</reference>
<name>A0AAU8CG08_9EURY</name>
<dbReference type="KEGG" id="hanx:ABSL23_03745"/>
<dbReference type="RefSeq" id="WP_353634758.1">
    <property type="nucleotide sequence ID" value="NZ_CP159204.1"/>
</dbReference>
<feature type="region of interest" description="Disordered" evidence="1">
    <location>
        <begin position="50"/>
        <end position="93"/>
    </location>
</feature>
<sequence length="194" mass="20172">MKRRTLIAGLGSLTASGVFAVGSGAFTSVSAARTVTVDVADDDRALLALDQRGTGERSDTDGLTDSLEFQIPGSDGDEYPAAEETDPAGVGTDSVYRFADDAASDQRGLFAVTNRGTQPVEVYSTQETTEGVPSVVMYDVETGDRLTETSPSTPLSVGGEPLLCGLEVDTHDVPAQPEAYDVTLTITAVATDSD</sequence>
<gene>
    <name evidence="2" type="ORF">ABSL23_03745</name>
</gene>
<dbReference type="AlphaFoldDB" id="A0AAU8CG08"/>
<evidence type="ECO:0008006" key="3">
    <source>
        <dbReference type="Google" id="ProtNLM"/>
    </source>
</evidence>